<organism evidence="2 3">
    <name type="scientific">Sporolactobacillus mangiferae</name>
    <dbReference type="NCBI Taxonomy" id="2940498"/>
    <lineage>
        <taxon>Bacteria</taxon>
        <taxon>Bacillati</taxon>
        <taxon>Bacillota</taxon>
        <taxon>Bacilli</taxon>
        <taxon>Bacillales</taxon>
        <taxon>Sporolactobacillaceae</taxon>
        <taxon>Sporolactobacillus</taxon>
    </lineage>
</organism>
<keyword evidence="1" id="KW-0812">Transmembrane</keyword>
<dbReference type="EMBL" id="JAMAST010000001">
    <property type="protein sequence ID" value="MCL1630541.1"/>
    <property type="molecule type" value="Genomic_DNA"/>
</dbReference>
<evidence type="ECO:0000313" key="2">
    <source>
        <dbReference type="EMBL" id="MCL1630541.1"/>
    </source>
</evidence>
<sequence>MIGLLTAVVLFNFFAFLRVSRLTKNQIFHIWTFTIAFQVIIDAFVIQKFHAYWYFKPGVDFEALPALVMLIPPVNLIFLNWYPFGRSLYKRVLYLSLWTVAITAYELVTLLPEPWGYFRYGWWKTIYSFMINPFLLLAVVEYYKLIRKIENS</sequence>
<evidence type="ECO:0000256" key="1">
    <source>
        <dbReference type="SAM" id="Phobius"/>
    </source>
</evidence>
<comment type="caution">
    <text evidence="2">The sequence shown here is derived from an EMBL/GenBank/DDBJ whole genome shotgun (WGS) entry which is preliminary data.</text>
</comment>
<keyword evidence="1" id="KW-1133">Transmembrane helix</keyword>
<proteinExistence type="predicted"/>
<accession>A0ABT0M6Q9</accession>
<keyword evidence="3" id="KW-1185">Reference proteome</keyword>
<keyword evidence="1" id="KW-0472">Membrane</keyword>
<feature type="transmembrane region" description="Helical" evidence="1">
    <location>
        <begin position="66"/>
        <end position="85"/>
    </location>
</feature>
<evidence type="ECO:0000313" key="3">
    <source>
        <dbReference type="Proteomes" id="UP001203004"/>
    </source>
</evidence>
<feature type="transmembrane region" description="Helical" evidence="1">
    <location>
        <begin position="27"/>
        <end position="46"/>
    </location>
</feature>
<feature type="transmembrane region" description="Helical" evidence="1">
    <location>
        <begin position="122"/>
        <end position="143"/>
    </location>
</feature>
<gene>
    <name evidence="2" type="ORF">M3N64_01060</name>
</gene>
<dbReference type="RefSeq" id="WP_249095838.1">
    <property type="nucleotide sequence ID" value="NZ_JAMAST010000001.1"/>
</dbReference>
<dbReference type="Proteomes" id="UP001203004">
    <property type="component" value="Unassembled WGS sequence"/>
</dbReference>
<protein>
    <submittedName>
        <fullName evidence="2">Uncharacterized protein</fullName>
    </submittedName>
</protein>
<feature type="transmembrane region" description="Helical" evidence="1">
    <location>
        <begin position="92"/>
        <end position="110"/>
    </location>
</feature>
<name>A0ABT0M6Q9_9BACL</name>
<reference evidence="2 3" key="1">
    <citation type="submission" date="2022-05" db="EMBL/GenBank/DDBJ databases">
        <title>Sporolactobacillus sp nov CPB3-1, isolated from tree bark (Mangifera indica L.).</title>
        <authorList>
            <person name="Phuengjayaem S."/>
            <person name="Tanasupawat S."/>
        </authorList>
    </citation>
    <scope>NUCLEOTIDE SEQUENCE [LARGE SCALE GENOMIC DNA]</scope>
    <source>
        <strain evidence="2 3">CPB3-1</strain>
    </source>
</reference>